<comment type="caution">
    <text evidence="1">The sequence shown here is derived from an EMBL/GenBank/DDBJ whole genome shotgun (WGS) entry which is preliminary data.</text>
</comment>
<sequence length="182" mass="20441">MGKFIFALLLLVAFLLVAHHPRRRPLQVDFVVREKVEQHFSTETDPNSDTGKLNTTQSVVPLSYSNEYSGVVSIDVASLVELTIGSKISLQLPGEDYQLNLSDIYPDEDRVIYELDGEDGAHSLFIFFSETGRSYLRLETKTTRLETDLNANGVGEFYNLKSASSNGIFASFEDDFLLFSEK</sequence>
<dbReference type="Proteomes" id="UP000002943">
    <property type="component" value="Unassembled WGS sequence"/>
</dbReference>
<organism evidence="1 2">
    <name type="scientific">Vibrio caribbeanicus ATCC BAA-2122</name>
    <dbReference type="NCBI Taxonomy" id="796620"/>
    <lineage>
        <taxon>Bacteria</taxon>
        <taxon>Pseudomonadati</taxon>
        <taxon>Pseudomonadota</taxon>
        <taxon>Gammaproteobacteria</taxon>
        <taxon>Vibrionales</taxon>
        <taxon>Vibrionaceae</taxon>
        <taxon>Vibrio</taxon>
    </lineage>
</organism>
<dbReference type="RefSeq" id="WP_009599334.1">
    <property type="nucleotide sequence ID" value="NZ_AEIU01000003.1"/>
</dbReference>
<dbReference type="STRING" id="796620.VIBC2010_15894"/>
<keyword evidence="2" id="KW-1185">Reference proteome</keyword>
<accession>E3BEP3</accession>
<gene>
    <name evidence="1" type="ORF">VIBC2010_15894</name>
</gene>
<name>E3BEP3_9VIBR</name>
<dbReference type="OrthoDB" id="9932647at2"/>
<proteinExistence type="predicted"/>
<evidence type="ECO:0000313" key="1">
    <source>
        <dbReference type="EMBL" id="EFP98410.1"/>
    </source>
</evidence>
<evidence type="ECO:0000313" key="2">
    <source>
        <dbReference type="Proteomes" id="UP000002943"/>
    </source>
</evidence>
<reference evidence="1 2" key="1">
    <citation type="journal article" date="2012" name="Int. J. Syst. Evol. Microbiol.">
        <title>Vibrio caribbeanicus sp. nov., isolated from the marine sponge Scleritoderma cyanea.</title>
        <authorList>
            <person name="Hoffmann M."/>
            <person name="Monday S.R."/>
            <person name="Allard M.W."/>
            <person name="Strain E.A."/>
            <person name="Whittaker P."/>
            <person name="Naum M."/>
            <person name="McCarthy P.J."/>
            <person name="Lopez J.V."/>
            <person name="Fischer M."/>
            <person name="Brown E.W."/>
        </authorList>
    </citation>
    <scope>NUCLEOTIDE SEQUENCE [LARGE SCALE GENOMIC DNA]</scope>
    <source>
        <strain evidence="1 2">ATCC BAA-2122</strain>
    </source>
</reference>
<protein>
    <submittedName>
        <fullName evidence="1">Uncharacterized protein</fullName>
    </submittedName>
</protein>
<dbReference type="EMBL" id="AEIU01000003">
    <property type="protein sequence ID" value="EFP98410.1"/>
    <property type="molecule type" value="Genomic_DNA"/>
</dbReference>
<dbReference type="AlphaFoldDB" id="E3BEP3"/>
<dbReference type="eggNOG" id="ENOG503084I">
    <property type="taxonomic scope" value="Bacteria"/>
</dbReference>